<dbReference type="InterPro" id="IPR053151">
    <property type="entry name" value="RNase_H-like"/>
</dbReference>
<dbReference type="Pfam" id="PF13456">
    <property type="entry name" value="RVT_3"/>
    <property type="match status" value="1"/>
</dbReference>
<dbReference type="SUPFAM" id="SSF53098">
    <property type="entry name" value="Ribonuclease H-like"/>
    <property type="match status" value="1"/>
</dbReference>
<dbReference type="GO" id="GO:0003676">
    <property type="term" value="F:nucleic acid binding"/>
    <property type="evidence" value="ECO:0007669"/>
    <property type="project" value="InterPro"/>
</dbReference>
<accession>A0A7C4ERD4</accession>
<protein>
    <submittedName>
        <fullName evidence="2">Ribonuclease HI family protein</fullName>
    </submittedName>
</protein>
<reference evidence="2" key="1">
    <citation type="journal article" date="2020" name="mSystems">
        <title>Genome- and Community-Level Interaction Insights into Carbon Utilization and Element Cycling Functions of Hydrothermarchaeota in Hydrothermal Sediment.</title>
        <authorList>
            <person name="Zhou Z."/>
            <person name="Liu Y."/>
            <person name="Xu W."/>
            <person name="Pan J."/>
            <person name="Luo Z.H."/>
            <person name="Li M."/>
        </authorList>
    </citation>
    <scope>NUCLEOTIDE SEQUENCE [LARGE SCALE GENOMIC DNA]</scope>
    <source>
        <strain evidence="2">SpSt-769</strain>
    </source>
</reference>
<feature type="domain" description="RNase H type-1" evidence="1">
    <location>
        <begin position="1"/>
        <end position="129"/>
    </location>
</feature>
<dbReference type="EMBL" id="DTGT01000106">
    <property type="protein sequence ID" value="HGH60289.1"/>
    <property type="molecule type" value="Genomic_DNA"/>
</dbReference>
<dbReference type="GO" id="GO:0004523">
    <property type="term" value="F:RNA-DNA hybrid ribonuclease activity"/>
    <property type="evidence" value="ECO:0007669"/>
    <property type="project" value="InterPro"/>
</dbReference>
<dbReference type="InterPro" id="IPR036397">
    <property type="entry name" value="RNaseH_sf"/>
</dbReference>
<name>A0A7C4ERD4_9BACT</name>
<dbReference type="PANTHER" id="PTHR47723">
    <property type="entry name" value="OS05G0353850 PROTEIN"/>
    <property type="match status" value="1"/>
</dbReference>
<proteinExistence type="predicted"/>
<organism evidence="2">
    <name type="scientific">Desulfomonile tiedjei</name>
    <dbReference type="NCBI Taxonomy" id="2358"/>
    <lineage>
        <taxon>Bacteria</taxon>
        <taxon>Pseudomonadati</taxon>
        <taxon>Thermodesulfobacteriota</taxon>
        <taxon>Desulfomonilia</taxon>
        <taxon>Desulfomonilales</taxon>
        <taxon>Desulfomonilaceae</taxon>
        <taxon>Desulfomonile</taxon>
    </lineage>
</organism>
<gene>
    <name evidence="2" type="ORF">ENV54_03205</name>
</gene>
<dbReference type="AlphaFoldDB" id="A0A7C4ERD4"/>
<dbReference type="CDD" id="cd09279">
    <property type="entry name" value="RNase_HI_like"/>
    <property type="match status" value="1"/>
</dbReference>
<dbReference type="InterPro" id="IPR002156">
    <property type="entry name" value="RNaseH_domain"/>
</dbReference>
<evidence type="ECO:0000259" key="1">
    <source>
        <dbReference type="PROSITE" id="PS50879"/>
    </source>
</evidence>
<sequence>MIYKAFFDGSCFLHHCGIGYVIRDGEGTSLYRASIYVGHGDALKAEYLALVALLHQLRCFGIANVIIHGDSRTVVHQINGLVATRQRNRFRRSIQLIKTLFSMHPGWALKWIPREENGMADALATESLNQVRMAQKKRKMSYLASEGPRRQPPLMRVDAPFELQNAI</sequence>
<dbReference type="PROSITE" id="PS50879">
    <property type="entry name" value="RNASE_H_1"/>
    <property type="match status" value="1"/>
</dbReference>
<dbReference type="PANTHER" id="PTHR47723:SF19">
    <property type="entry name" value="POLYNUCLEOTIDYL TRANSFERASE, RIBONUCLEASE H-LIKE SUPERFAMILY PROTEIN"/>
    <property type="match status" value="1"/>
</dbReference>
<comment type="caution">
    <text evidence="2">The sequence shown here is derived from an EMBL/GenBank/DDBJ whole genome shotgun (WGS) entry which is preliminary data.</text>
</comment>
<dbReference type="Gene3D" id="3.30.420.10">
    <property type="entry name" value="Ribonuclease H-like superfamily/Ribonuclease H"/>
    <property type="match status" value="1"/>
</dbReference>
<evidence type="ECO:0000313" key="2">
    <source>
        <dbReference type="EMBL" id="HGH60289.1"/>
    </source>
</evidence>
<dbReference type="InterPro" id="IPR012337">
    <property type="entry name" value="RNaseH-like_sf"/>
</dbReference>